<dbReference type="Proteomes" id="UP001156691">
    <property type="component" value="Unassembled WGS sequence"/>
</dbReference>
<feature type="domain" description="D-isomer specific 2-hydroxyacid dehydrogenase catalytic" evidence="4">
    <location>
        <begin position="28"/>
        <end position="331"/>
    </location>
</feature>
<evidence type="ECO:0000256" key="3">
    <source>
        <dbReference type="RuleBase" id="RU003719"/>
    </source>
</evidence>
<dbReference type="Pfam" id="PF00389">
    <property type="entry name" value="2-Hacid_dh"/>
    <property type="match status" value="1"/>
</dbReference>
<sequence>MASDPGSGARRIVIYGNAFADRLDAIAERLGDGFEIAHVPADLPPERMAEAFADAFAVIAVNTAEHLPLSDGLRLLQVPGIGWDGVDVAHVPASAEIANVGGHESAVAEYCLAQMLDWCHRLRAADAEFRAGSWARSSRFGGKPHRELRGSTVGIVGYGGIGRDLARMLRALDVKVVAANRSPSAFDDHVDARFGLDAVPQVLAQCDFAVIAVALTPETKGLIGKAALAALGPEGVLVNVARGPVVDEEALFEALSNGALGGAVIDVWYRYPDQLDDADLAPSRFDFAGLANVVMSPHISGWTQGTVSRRVAVIAENLRRAAVDEPLINVVATGTRSA</sequence>
<dbReference type="InterPro" id="IPR036291">
    <property type="entry name" value="NAD(P)-bd_dom_sf"/>
</dbReference>
<evidence type="ECO:0000313" key="7">
    <source>
        <dbReference type="Proteomes" id="UP001156691"/>
    </source>
</evidence>
<dbReference type="EMBL" id="BSNS01000007">
    <property type="protein sequence ID" value="GLQ53872.1"/>
    <property type="molecule type" value="Genomic_DNA"/>
</dbReference>
<comment type="similarity">
    <text evidence="3">Belongs to the D-isomer specific 2-hydroxyacid dehydrogenase family.</text>
</comment>
<dbReference type="Pfam" id="PF02826">
    <property type="entry name" value="2-Hacid_dh_C"/>
    <property type="match status" value="1"/>
</dbReference>
<proteinExistence type="inferred from homology"/>
<comment type="caution">
    <text evidence="6">The sequence shown here is derived from an EMBL/GenBank/DDBJ whole genome shotgun (WGS) entry which is preliminary data.</text>
</comment>
<keyword evidence="2" id="KW-0520">NAD</keyword>
<dbReference type="RefSeq" id="WP_284339324.1">
    <property type="nucleotide sequence ID" value="NZ_BSNS01000007.1"/>
</dbReference>
<feature type="domain" description="D-isomer specific 2-hydroxyacid dehydrogenase NAD-binding" evidence="5">
    <location>
        <begin position="112"/>
        <end position="300"/>
    </location>
</feature>
<dbReference type="PANTHER" id="PTHR10996">
    <property type="entry name" value="2-HYDROXYACID DEHYDROGENASE-RELATED"/>
    <property type="match status" value="1"/>
</dbReference>
<dbReference type="PANTHER" id="PTHR10996:SF178">
    <property type="entry name" value="2-HYDROXYACID DEHYDROGENASE YGL185C-RELATED"/>
    <property type="match status" value="1"/>
</dbReference>
<keyword evidence="7" id="KW-1185">Reference proteome</keyword>
<evidence type="ECO:0000259" key="5">
    <source>
        <dbReference type="Pfam" id="PF02826"/>
    </source>
</evidence>
<organism evidence="6 7">
    <name type="scientific">Devosia nitrariae</name>
    <dbReference type="NCBI Taxonomy" id="2071872"/>
    <lineage>
        <taxon>Bacteria</taxon>
        <taxon>Pseudomonadati</taxon>
        <taxon>Pseudomonadota</taxon>
        <taxon>Alphaproteobacteria</taxon>
        <taxon>Hyphomicrobiales</taxon>
        <taxon>Devosiaceae</taxon>
        <taxon>Devosia</taxon>
    </lineage>
</organism>
<dbReference type="Gene3D" id="3.40.50.720">
    <property type="entry name" value="NAD(P)-binding Rossmann-like Domain"/>
    <property type="match status" value="2"/>
</dbReference>
<dbReference type="SUPFAM" id="SSF52283">
    <property type="entry name" value="Formate/glycerate dehydrogenase catalytic domain-like"/>
    <property type="match status" value="1"/>
</dbReference>
<dbReference type="InterPro" id="IPR050223">
    <property type="entry name" value="D-isomer_2-hydroxyacid_DH"/>
</dbReference>
<dbReference type="SUPFAM" id="SSF51735">
    <property type="entry name" value="NAD(P)-binding Rossmann-fold domains"/>
    <property type="match status" value="1"/>
</dbReference>
<protein>
    <submittedName>
        <fullName evidence="6">Phosphoglycerate dehydrogenase</fullName>
    </submittedName>
</protein>
<evidence type="ECO:0000256" key="1">
    <source>
        <dbReference type="ARBA" id="ARBA00023002"/>
    </source>
</evidence>
<dbReference type="InterPro" id="IPR006139">
    <property type="entry name" value="D-isomer_2_OHA_DH_cat_dom"/>
</dbReference>
<reference evidence="7" key="1">
    <citation type="journal article" date="2019" name="Int. J. Syst. Evol. Microbiol.">
        <title>The Global Catalogue of Microorganisms (GCM) 10K type strain sequencing project: providing services to taxonomists for standard genome sequencing and annotation.</title>
        <authorList>
            <consortium name="The Broad Institute Genomics Platform"/>
            <consortium name="The Broad Institute Genome Sequencing Center for Infectious Disease"/>
            <person name="Wu L."/>
            <person name="Ma J."/>
        </authorList>
    </citation>
    <scope>NUCLEOTIDE SEQUENCE [LARGE SCALE GENOMIC DNA]</scope>
    <source>
        <strain evidence="7">NBRC 112416</strain>
    </source>
</reference>
<evidence type="ECO:0000313" key="6">
    <source>
        <dbReference type="EMBL" id="GLQ53872.1"/>
    </source>
</evidence>
<keyword evidence="1 3" id="KW-0560">Oxidoreductase</keyword>
<gene>
    <name evidence="6" type="primary">serA_1</name>
    <name evidence="6" type="ORF">GCM10010862_11310</name>
</gene>
<dbReference type="InterPro" id="IPR006140">
    <property type="entry name" value="D-isomer_DH_NAD-bd"/>
</dbReference>
<evidence type="ECO:0000256" key="2">
    <source>
        <dbReference type="ARBA" id="ARBA00023027"/>
    </source>
</evidence>
<accession>A0ABQ5W1V7</accession>
<name>A0ABQ5W1V7_9HYPH</name>
<evidence type="ECO:0000259" key="4">
    <source>
        <dbReference type="Pfam" id="PF00389"/>
    </source>
</evidence>